<evidence type="ECO:0000313" key="1">
    <source>
        <dbReference type="EMBL" id="GEB21089.1"/>
    </source>
</evidence>
<sequence>MTDAVTSGSLSERLIRASSAVEAPITTGRRIVVLGTAGGVATTTVAAMLAKLLGSIRQEPVIAIDATDHSGNLMRYLGASQVAPLAKLMHQFRTEPVRTLPDAVKNAAACGSQVFAAGRADVPALADQPLGLQEWTDVSSTFSRFMAVTIVDGGASPLSRHAAALLETAHAVVLVAPPGNPEAAKLASIQESLNSTFPDVQQVTAVVRSRQSHDAAVRDGVLPYDRHLASGSSLQLSRLGSRTRIAATELTGKALMAANRA</sequence>
<accession>A0A4Y3NQR8</accession>
<evidence type="ECO:0000313" key="2">
    <source>
        <dbReference type="Proteomes" id="UP000317715"/>
    </source>
</evidence>
<protein>
    <recommendedName>
        <fullName evidence="3">CobQ/CobB/MinD/ParA nucleotide binding domain-containing protein</fullName>
    </recommendedName>
</protein>
<proteinExistence type="predicted"/>
<dbReference type="Gene3D" id="3.40.50.300">
    <property type="entry name" value="P-loop containing nucleotide triphosphate hydrolases"/>
    <property type="match status" value="1"/>
</dbReference>
<organism evidence="1 2">
    <name type="scientific">Paenarthrobacter aurescens</name>
    <name type="common">Arthrobacter aurescens</name>
    <dbReference type="NCBI Taxonomy" id="43663"/>
    <lineage>
        <taxon>Bacteria</taxon>
        <taxon>Bacillati</taxon>
        <taxon>Actinomycetota</taxon>
        <taxon>Actinomycetes</taxon>
        <taxon>Micrococcales</taxon>
        <taxon>Micrococcaceae</taxon>
        <taxon>Paenarthrobacter</taxon>
    </lineage>
</organism>
<dbReference type="InterPro" id="IPR027417">
    <property type="entry name" value="P-loop_NTPase"/>
</dbReference>
<dbReference type="AlphaFoldDB" id="A0A4Y3NQR8"/>
<dbReference type="Proteomes" id="UP000317715">
    <property type="component" value="Unassembled WGS sequence"/>
</dbReference>
<evidence type="ECO:0008006" key="3">
    <source>
        <dbReference type="Google" id="ProtNLM"/>
    </source>
</evidence>
<dbReference type="EMBL" id="BJMD01000035">
    <property type="protein sequence ID" value="GEB21089.1"/>
    <property type="molecule type" value="Genomic_DNA"/>
</dbReference>
<dbReference type="SUPFAM" id="SSF52540">
    <property type="entry name" value="P-loop containing nucleoside triphosphate hydrolases"/>
    <property type="match status" value="1"/>
</dbReference>
<reference evidence="1 2" key="1">
    <citation type="submission" date="2019-06" db="EMBL/GenBank/DDBJ databases">
        <title>Whole genome shotgun sequence of Paenarthrobacter aurescens NBRC 12136.</title>
        <authorList>
            <person name="Hosoyama A."/>
            <person name="Uohara A."/>
            <person name="Ohji S."/>
            <person name="Ichikawa N."/>
        </authorList>
    </citation>
    <scope>NUCLEOTIDE SEQUENCE [LARGE SCALE GENOMIC DNA]</scope>
    <source>
        <strain evidence="1 2">NBRC 12136</strain>
    </source>
</reference>
<comment type="caution">
    <text evidence="1">The sequence shown here is derived from an EMBL/GenBank/DDBJ whole genome shotgun (WGS) entry which is preliminary data.</text>
</comment>
<name>A0A4Y3NQR8_PAEAU</name>
<keyword evidence="2" id="KW-1185">Reference proteome</keyword>
<gene>
    <name evidence="1" type="ORF">AAU01_38440</name>
</gene>